<dbReference type="Proteomes" id="UP000189796">
    <property type="component" value="Chromosome I"/>
</dbReference>
<evidence type="ECO:0000313" key="6">
    <source>
        <dbReference type="Proteomes" id="UP000189796"/>
    </source>
</evidence>
<gene>
    <name evidence="5" type="ORF">SAMN05443248_0098</name>
</gene>
<feature type="domain" description="HTH araC/xylS-type" evidence="4">
    <location>
        <begin position="212"/>
        <end position="315"/>
    </location>
</feature>
<evidence type="ECO:0000256" key="3">
    <source>
        <dbReference type="ARBA" id="ARBA00023163"/>
    </source>
</evidence>
<dbReference type="SMART" id="SM00342">
    <property type="entry name" value="HTH_ARAC"/>
    <property type="match status" value="1"/>
</dbReference>
<evidence type="ECO:0000313" key="5">
    <source>
        <dbReference type="EMBL" id="SHG04915.1"/>
    </source>
</evidence>
<dbReference type="Pfam" id="PF14525">
    <property type="entry name" value="AraC_binding_2"/>
    <property type="match status" value="1"/>
</dbReference>
<dbReference type="Pfam" id="PF12833">
    <property type="entry name" value="HTH_18"/>
    <property type="match status" value="1"/>
</dbReference>
<dbReference type="PANTHER" id="PTHR46796:SF6">
    <property type="entry name" value="ARAC SUBFAMILY"/>
    <property type="match status" value="1"/>
</dbReference>
<dbReference type="GO" id="GO:0043565">
    <property type="term" value="F:sequence-specific DNA binding"/>
    <property type="evidence" value="ECO:0007669"/>
    <property type="project" value="InterPro"/>
</dbReference>
<dbReference type="AlphaFoldDB" id="A0A1M5GME3"/>
<sequence>MPRESSGNIPGSPHLDFETWKELIRTMGGRFNPEGIDPKAFTGCVCPLSVCGLTAAEVGSNARRVERTHRDVRLDGADHYFTIFQVAGRSAMTHNEEAVRFDVGDVALVDTARPATFFNTNAGGPWKSVALLLPRRSLVSHLGFEPRGGLYRHSGTAAGRLLLDLILNSADGEGSPPSPADSYMRLTVYDLVGALFAPDDPAPSRHADKLFRRVRGVIKDGFADPDFGPCEAAARAGISLRYLQKLFTQRGSTCNEFIYSFRLDHAARLLQRRATLGASQALGEIAYACGFRDYRHFARKFRHRFGHGPGACSAEDNRARDGTVNYYGHERLS</sequence>
<dbReference type="SUPFAM" id="SSF46689">
    <property type="entry name" value="Homeodomain-like"/>
    <property type="match status" value="1"/>
</dbReference>
<evidence type="ECO:0000256" key="2">
    <source>
        <dbReference type="ARBA" id="ARBA00023125"/>
    </source>
</evidence>
<accession>A0A1M5GME3</accession>
<evidence type="ECO:0000259" key="4">
    <source>
        <dbReference type="PROSITE" id="PS01124"/>
    </source>
</evidence>
<evidence type="ECO:0000256" key="1">
    <source>
        <dbReference type="ARBA" id="ARBA00023015"/>
    </source>
</evidence>
<reference evidence="5 6" key="1">
    <citation type="submission" date="2016-11" db="EMBL/GenBank/DDBJ databases">
        <authorList>
            <person name="Jaros S."/>
            <person name="Januszkiewicz K."/>
            <person name="Wedrychowicz H."/>
        </authorList>
    </citation>
    <scope>NUCLEOTIDE SEQUENCE [LARGE SCALE GENOMIC DNA]</scope>
    <source>
        <strain evidence="5 6">GAS138</strain>
    </source>
</reference>
<protein>
    <submittedName>
        <fullName evidence="5">Transcriptional regulator, AraC family</fullName>
    </submittedName>
</protein>
<dbReference type="OrthoDB" id="252470at2"/>
<dbReference type="PROSITE" id="PS01124">
    <property type="entry name" value="HTH_ARAC_FAMILY_2"/>
    <property type="match status" value="1"/>
</dbReference>
<dbReference type="GO" id="GO:0003700">
    <property type="term" value="F:DNA-binding transcription factor activity"/>
    <property type="evidence" value="ECO:0007669"/>
    <property type="project" value="InterPro"/>
</dbReference>
<keyword evidence="2" id="KW-0238">DNA-binding</keyword>
<keyword evidence="1" id="KW-0805">Transcription regulation</keyword>
<dbReference type="InterPro" id="IPR009057">
    <property type="entry name" value="Homeodomain-like_sf"/>
</dbReference>
<dbReference type="Gene3D" id="1.10.10.60">
    <property type="entry name" value="Homeodomain-like"/>
    <property type="match status" value="1"/>
</dbReference>
<dbReference type="PANTHER" id="PTHR46796">
    <property type="entry name" value="HTH-TYPE TRANSCRIPTIONAL ACTIVATOR RHAS-RELATED"/>
    <property type="match status" value="1"/>
</dbReference>
<dbReference type="EMBL" id="LT670817">
    <property type="protein sequence ID" value="SHG04915.1"/>
    <property type="molecule type" value="Genomic_DNA"/>
</dbReference>
<organism evidence="5 6">
    <name type="scientific">Bradyrhizobium erythrophlei</name>
    <dbReference type="NCBI Taxonomy" id="1437360"/>
    <lineage>
        <taxon>Bacteria</taxon>
        <taxon>Pseudomonadati</taxon>
        <taxon>Pseudomonadota</taxon>
        <taxon>Alphaproteobacteria</taxon>
        <taxon>Hyphomicrobiales</taxon>
        <taxon>Nitrobacteraceae</taxon>
        <taxon>Bradyrhizobium</taxon>
    </lineage>
</organism>
<proteinExistence type="predicted"/>
<keyword evidence="3" id="KW-0804">Transcription</keyword>
<dbReference type="InterPro" id="IPR035418">
    <property type="entry name" value="AraC-bd_2"/>
</dbReference>
<dbReference type="InterPro" id="IPR018060">
    <property type="entry name" value="HTH_AraC"/>
</dbReference>
<dbReference type="InterPro" id="IPR050204">
    <property type="entry name" value="AraC_XylS_family_regulators"/>
</dbReference>
<dbReference type="RefSeq" id="WP_079599546.1">
    <property type="nucleotide sequence ID" value="NZ_LT670817.1"/>
</dbReference>
<name>A0A1M5GME3_9BRAD</name>